<proteinExistence type="evidence at transcript level"/>
<accession>A0A023FDR8</accession>
<sequence length="105" mass="10886">MCLAIAGRVLCPCTVVCTSESTGTAIAAPPTPECAVTSTDPLPSDCTVTTISAPAASLSNSEEDGDHDCVPADKIHLCAEEADQCCVELYSSVEEGTRPRKRSAR</sequence>
<dbReference type="EMBL" id="GBBK01005558">
    <property type="protein sequence ID" value="JAC18924.1"/>
    <property type="molecule type" value="mRNA"/>
</dbReference>
<name>A0A023FDR8_AMBCJ</name>
<evidence type="ECO:0000313" key="1">
    <source>
        <dbReference type="EMBL" id="JAC18924.1"/>
    </source>
</evidence>
<protein>
    <submittedName>
        <fullName evidence="1">Putative secreted mucin</fullName>
    </submittedName>
</protein>
<organism evidence="1">
    <name type="scientific">Amblyomma cajennense</name>
    <name type="common">Cayenne tick</name>
    <name type="synonym">Acarus cajennensis</name>
    <dbReference type="NCBI Taxonomy" id="34607"/>
    <lineage>
        <taxon>Eukaryota</taxon>
        <taxon>Metazoa</taxon>
        <taxon>Ecdysozoa</taxon>
        <taxon>Arthropoda</taxon>
        <taxon>Chelicerata</taxon>
        <taxon>Arachnida</taxon>
        <taxon>Acari</taxon>
        <taxon>Parasitiformes</taxon>
        <taxon>Ixodida</taxon>
        <taxon>Ixodoidea</taxon>
        <taxon>Ixodidae</taxon>
        <taxon>Amblyomminae</taxon>
        <taxon>Amblyomma</taxon>
    </lineage>
</organism>
<reference evidence="1" key="1">
    <citation type="submission" date="2014-03" db="EMBL/GenBank/DDBJ databases">
        <title>The sialotranscriptome of Amblyomma triste, Amblyomma parvum and Amblyomma cajennense ticks, uncovered by 454-based RNA-seq.</title>
        <authorList>
            <person name="Garcia G.R."/>
            <person name="Gardinassi L.G."/>
            <person name="Ribeiro J.M."/>
            <person name="Anatriello E."/>
            <person name="Ferreira B.R."/>
            <person name="Moreira H.N."/>
            <person name="Mafra C."/>
            <person name="Olegario M.M."/>
            <person name="Szabo P.J."/>
            <person name="Miranda-Santos I.K."/>
            <person name="Maruyama S.R."/>
        </authorList>
    </citation>
    <scope>NUCLEOTIDE SEQUENCE</scope>
    <source>
        <strain evidence="1">Uberlandia</strain>
        <tissue evidence="1">Salivary glands</tissue>
    </source>
</reference>
<dbReference type="AlphaFoldDB" id="A0A023FDR8"/>